<gene>
    <name evidence="11" type="ORF">CKM354_000408400</name>
</gene>
<dbReference type="PANTHER" id="PTHR47797">
    <property type="entry name" value="DEHYDROGENASE, PUTATIVE (AFU_ORTHOLOGUE AFUA_8G05805)-RELATED"/>
    <property type="match status" value="1"/>
</dbReference>
<keyword evidence="3 8" id="KW-0812">Transmembrane</keyword>
<feature type="chain" id="PRO_5040300404" description="Cytochrome b561 domain-containing protein" evidence="9">
    <location>
        <begin position="20"/>
        <end position="266"/>
    </location>
</feature>
<dbReference type="EMBL" id="BOLY01000002">
    <property type="protein sequence ID" value="GIZ40757.1"/>
    <property type="molecule type" value="Genomic_DNA"/>
</dbReference>
<dbReference type="Proteomes" id="UP000825890">
    <property type="component" value="Unassembled WGS sequence"/>
</dbReference>
<feature type="transmembrane region" description="Helical" evidence="8">
    <location>
        <begin position="172"/>
        <end position="195"/>
    </location>
</feature>
<sequence length="266" mass="29011">MKLRLATACLTACISTTYAWSGGSYYDSGSGSSGDSSSDNSGSSYSSNGFQGFGNSGFFSDSYSTKVIAHAVLATVAFGFLFPAGGILIRLASFRGLWVIHAVWQLLAYVLYIAAFGLGVWLVRTGPRNMLHDPHPIIGIVLLGLLFFQPFFGLLHHFLFRKHLRRTLWSYLHLWLGRIVVTLGIINGGLGLRLARRMPFNRPSNGAIIGYGVAAGFMWLLYVLSAIIGERRRSRVREQATAQAPMSQKAYAPSKSSSTGRGGRYA</sequence>
<protein>
    <recommendedName>
        <fullName evidence="10">Cytochrome b561 domain-containing protein</fullName>
    </recommendedName>
</protein>
<dbReference type="CDD" id="cd08760">
    <property type="entry name" value="Cyt_b561_FRRS1_like"/>
    <property type="match status" value="1"/>
</dbReference>
<evidence type="ECO:0000256" key="9">
    <source>
        <dbReference type="SAM" id="SignalP"/>
    </source>
</evidence>
<evidence type="ECO:0000256" key="5">
    <source>
        <dbReference type="ARBA" id="ARBA00022989"/>
    </source>
</evidence>
<keyword evidence="2" id="KW-0813">Transport</keyword>
<evidence type="ECO:0000256" key="6">
    <source>
        <dbReference type="ARBA" id="ARBA00023136"/>
    </source>
</evidence>
<keyword evidence="12" id="KW-1185">Reference proteome</keyword>
<accession>A0A9P3FEB0</accession>
<comment type="subcellular location">
    <subcellularLocation>
        <location evidence="1">Membrane</location>
    </subcellularLocation>
</comment>
<dbReference type="GO" id="GO:0016020">
    <property type="term" value="C:membrane"/>
    <property type="evidence" value="ECO:0007669"/>
    <property type="project" value="UniProtKB-SubCell"/>
</dbReference>
<dbReference type="AlphaFoldDB" id="A0A9P3FEB0"/>
<evidence type="ECO:0000256" key="7">
    <source>
        <dbReference type="SAM" id="MobiDB-lite"/>
    </source>
</evidence>
<evidence type="ECO:0000259" key="10">
    <source>
        <dbReference type="PROSITE" id="PS50939"/>
    </source>
</evidence>
<evidence type="ECO:0000313" key="12">
    <source>
        <dbReference type="Proteomes" id="UP000825890"/>
    </source>
</evidence>
<evidence type="ECO:0000256" key="4">
    <source>
        <dbReference type="ARBA" id="ARBA00022982"/>
    </source>
</evidence>
<organism evidence="11 12">
    <name type="scientific">Cercospora kikuchii</name>
    <dbReference type="NCBI Taxonomy" id="84275"/>
    <lineage>
        <taxon>Eukaryota</taxon>
        <taxon>Fungi</taxon>
        <taxon>Dikarya</taxon>
        <taxon>Ascomycota</taxon>
        <taxon>Pezizomycotina</taxon>
        <taxon>Dothideomycetes</taxon>
        <taxon>Dothideomycetidae</taxon>
        <taxon>Mycosphaerellales</taxon>
        <taxon>Mycosphaerellaceae</taxon>
        <taxon>Cercospora</taxon>
    </lineage>
</organism>
<evidence type="ECO:0000256" key="2">
    <source>
        <dbReference type="ARBA" id="ARBA00022448"/>
    </source>
</evidence>
<feature type="transmembrane region" description="Helical" evidence="8">
    <location>
        <begin position="103"/>
        <end position="123"/>
    </location>
</feature>
<dbReference type="InterPro" id="IPR006593">
    <property type="entry name" value="Cyt_b561/ferric_Rdtase_TM"/>
</dbReference>
<name>A0A9P3FEB0_9PEZI</name>
<dbReference type="OrthoDB" id="19261at2759"/>
<keyword evidence="4" id="KW-0249">Electron transport</keyword>
<dbReference type="PANTHER" id="PTHR47797:SF1">
    <property type="entry name" value="CYTOCHROME B561 DOMAIN-CONTAINING PROTEIN-RELATED"/>
    <property type="match status" value="1"/>
</dbReference>
<proteinExistence type="predicted"/>
<feature type="transmembrane region" description="Helical" evidence="8">
    <location>
        <begin position="67"/>
        <end position="91"/>
    </location>
</feature>
<comment type="caution">
    <text evidence="11">The sequence shown here is derived from an EMBL/GenBank/DDBJ whole genome shotgun (WGS) entry which is preliminary data.</text>
</comment>
<feature type="region of interest" description="Disordered" evidence="7">
    <location>
        <begin position="238"/>
        <end position="266"/>
    </location>
</feature>
<dbReference type="GeneID" id="68289659"/>
<evidence type="ECO:0000256" key="8">
    <source>
        <dbReference type="SAM" id="Phobius"/>
    </source>
</evidence>
<keyword evidence="9" id="KW-0732">Signal</keyword>
<feature type="transmembrane region" description="Helical" evidence="8">
    <location>
        <begin position="207"/>
        <end position="228"/>
    </location>
</feature>
<feature type="domain" description="Cytochrome b561" evidence="10">
    <location>
        <begin position="34"/>
        <end position="234"/>
    </location>
</feature>
<dbReference type="RefSeq" id="XP_044655244.1">
    <property type="nucleotide sequence ID" value="XM_044799309.1"/>
</dbReference>
<feature type="signal peptide" evidence="9">
    <location>
        <begin position="1"/>
        <end position="19"/>
    </location>
</feature>
<dbReference type="PROSITE" id="PS50939">
    <property type="entry name" value="CYTOCHROME_B561"/>
    <property type="match status" value="1"/>
</dbReference>
<keyword evidence="5 8" id="KW-1133">Transmembrane helix</keyword>
<evidence type="ECO:0000256" key="3">
    <source>
        <dbReference type="ARBA" id="ARBA00022692"/>
    </source>
</evidence>
<evidence type="ECO:0000313" key="11">
    <source>
        <dbReference type="EMBL" id="GIZ40757.1"/>
    </source>
</evidence>
<keyword evidence="6 8" id="KW-0472">Membrane</keyword>
<feature type="transmembrane region" description="Helical" evidence="8">
    <location>
        <begin position="135"/>
        <end position="160"/>
    </location>
</feature>
<reference evidence="11 12" key="1">
    <citation type="submission" date="2021-01" db="EMBL/GenBank/DDBJ databases">
        <title>Cercospora kikuchii MAFF 305040 whole genome shotgun sequence.</title>
        <authorList>
            <person name="Kashiwa T."/>
            <person name="Suzuki T."/>
        </authorList>
    </citation>
    <scope>NUCLEOTIDE SEQUENCE [LARGE SCALE GENOMIC DNA]</scope>
    <source>
        <strain evidence="11 12">MAFF 305040</strain>
    </source>
</reference>
<dbReference type="Gene3D" id="1.20.120.1770">
    <property type="match status" value="1"/>
</dbReference>
<dbReference type="SMART" id="SM00665">
    <property type="entry name" value="B561"/>
    <property type="match status" value="1"/>
</dbReference>
<evidence type="ECO:0000256" key="1">
    <source>
        <dbReference type="ARBA" id="ARBA00004370"/>
    </source>
</evidence>